<dbReference type="InterPro" id="IPR036388">
    <property type="entry name" value="WH-like_DNA-bd_sf"/>
</dbReference>
<dbReference type="InterPro" id="IPR039425">
    <property type="entry name" value="RNA_pol_sigma-70-like"/>
</dbReference>
<dbReference type="CDD" id="cd06171">
    <property type="entry name" value="Sigma70_r4"/>
    <property type="match status" value="1"/>
</dbReference>
<keyword evidence="2 6" id="KW-0805">Transcription regulation</keyword>
<organism evidence="9 10">
    <name type="scientific">Mycolicibacterium sphagni</name>
    <dbReference type="NCBI Taxonomy" id="1786"/>
    <lineage>
        <taxon>Bacteria</taxon>
        <taxon>Bacillati</taxon>
        <taxon>Actinomycetota</taxon>
        <taxon>Actinomycetes</taxon>
        <taxon>Mycobacteriales</taxon>
        <taxon>Mycobacteriaceae</taxon>
        <taxon>Mycolicibacterium</taxon>
    </lineage>
</organism>
<reference evidence="9 10" key="1">
    <citation type="submission" date="2019-05" db="EMBL/GenBank/DDBJ databases">
        <title>Mycolicibacterium sphagni ENV482 genome assembly.</title>
        <authorList>
            <person name="Chen W."/>
            <person name="Faulkner N.W."/>
            <person name="Hyman M.R."/>
        </authorList>
    </citation>
    <scope>NUCLEOTIDE SEQUENCE [LARGE SCALE GENOMIC DNA]</scope>
    <source>
        <strain evidence="9 10">ENV482</strain>
    </source>
</reference>
<dbReference type="InterPro" id="IPR013325">
    <property type="entry name" value="RNA_pol_sigma_r2"/>
</dbReference>
<evidence type="ECO:0000256" key="5">
    <source>
        <dbReference type="ARBA" id="ARBA00023163"/>
    </source>
</evidence>
<proteinExistence type="inferred from homology"/>
<keyword evidence="3 6" id="KW-0731">Sigma factor</keyword>
<evidence type="ECO:0000256" key="1">
    <source>
        <dbReference type="ARBA" id="ARBA00010641"/>
    </source>
</evidence>
<name>A0ABX2K125_9MYCO</name>
<evidence type="ECO:0000259" key="7">
    <source>
        <dbReference type="Pfam" id="PF04542"/>
    </source>
</evidence>
<gene>
    <name evidence="9" type="ORF">FEG63_24835</name>
</gene>
<evidence type="ECO:0000259" key="8">
    <source>
        <dbReference type="Pfam" id="PF08281"/>
    </source>
</evidence>
<comment type="similarity">
    <text evidence="1 6">Belongs to the sigma-70 factor family. ECF subfamily.</text>
</comment>
<evidence type="ECO:0000256" key="3">
    <source>
        <dbReference type="ARBA" id="ARBA00023082"/>
    </source>
</evidence>
<dbReference type="InterPro" id="IPR000838">
    <property type="entry name" value="RNA_pol_sigma70_ECF_CS"/>
</dbReference>
<dbReference type="Gene3D" id="1.10.10.10">
    <property type="entry name" value="Winged helix-like DNA-binding domain superfamily/Winged helix DNA-binding domain"/>
    <property type="match status" value="1"/>
</dbReference>
<evidence type="ECO:0000313" key="10">
    <source>
        <dbReference type="Proteomes" id="UP000708347"/>
    </source>
</evidence>
<dbReference type="Gene3D" id="1.10.1740.10">
    <property type="match status" value="1"/>
</dbReference>
<accession>A0ABX2K125</accession>
<evidence type="ECO:0000256" key="4">
    <source>
        <dbReference type="ARBA" id="ARBA00023125"/>
    </source>
</evidence>
<dbReference type="PANTHER" id="PTHR43133:SF59">
    <property type="entry name" value="ECF RNA POLYMERASE SIGMA FACTOR SIGR"/>
    <property type="match status" value="1"/>
</dbReference>
<evidence type="ECO:0000313" key="9">
    <source>
        <dbReference type="EMBL" id="NTY62764.1"/>
    </source>
</evidence>
<dbReference type="SUPFAM" id="SSF88946">
    <property type="entry name" value="Sigma2 domain of RNA polymerase sigma factors"/>
    <property type="match status" value="1"/>
</dbReference>
<dbReference type="RefSeq" id="WP_174400473.1">
    <property type="nucleotide sequence ID" value="NZ_VBSB01000021.1"/>
</dbReference>
<dbReference type="InterPro" id="IPR013249">
    <property type="entry name" value="RNA_pol_sigma70_r4_t2"/>
</dbReference>
<comment type="caution">
    <text evidence="9">The sequence shown here is derived from an EMBL/GenBank/DDBJ whole genome shotgun (WGS) entry which is preliminary data.</text>
</comment>
<dbReference type="Proteomes" id="UP000708347">
    <property type="component" value="Unassembled WGS sequence"/>
</dbReference>
<dbReference type="InterPro" id="IPR013324">
    <property type="entry name" value="RNA_pol_sigma_r3/r4-like"/>
</dbReference>
<dbReference type="PANTHER" id="PTHR43133">
    <property type="entry name" value="RNA POLYMERASE ECF-TYPE SIGMA FACTO"/>
    <property type="match status" value="1"/>
</dbReference>
<sequence>MTAERFAQDAQPLFDALLRRARGLTKTTADAEDLVQDTLLHAFMGYHTFREGTDFKAWLFRILYNRWVSTYRAKQRRPSEVPVDDITEGDLASSAARLSTASRSAEAEALTRLPDHELRSAMATLPADFRTALFYAEVQGHTFAETATILNVPRGTVMSRVSRGRQRLRAALAESAHAPTDRLAQIA</sequence>
<dbReference type="PROSITE" id="PS01063">
    <property type="entry name" value="SIGMA70_ECF"/>
    <property type="match status" value="1"/>
</dbReference>
<protein>
    <recommendedName>
        <fullName evidence="6">RNA polymerase sigma factor</fullName>
    </recommendedName>
</protein>
<evidence type="ECO:0000256" key="6">
    <source>
        <dbReference type="RuleBase" id="RU000716"/>
    </source>
</evidence>
<dbReference type="InterPro" id="IPR007627">
    <property type="entry name" value="RNA_pol_sigma70_r2"/>
</dbReference>
<keyword evidence="10" id="KW-1185">Reference proteome</keyword>
<dbReference type="Pfam" id="PF08281">
    <property type="entry name" value="Sigma70_r4_2"/>
    <property type="match status" value="1"/>
</dbReference>
<dbReference type="EMBL" id="VBSB01000021">
    <property type="protein sequence ID" value="NTY62764.1"/>
    <property type="molecule type" value="Genomic_DNA"/>
</dbReference>
<dbReference type="Pfam" id="PF04542">
    <property type="entry name" value="Sigma70_r2"/>
    <property type="match status" value="1"/>
</dbReference>
<dbReference type="InterPro" id="IPR014284">
    <property type="entry name" value="RNA_pol_sigma-70_dom"/>
</dbReference>
<feature type="domain" description="RNA polymerase sigma factor 70 region 4 type 2" evidence="8">
    <location>
        <begin position="117"/>
        <end position="168"/>
    </location>
</feature>
<feature type="domain" description="RNA polymerase sigma-70 region 2" evidence="7">
    <location>
        <begin position="16"/>
        <end position="77"/>
    </location>
</feature>
<dbReference type="SUPFAM" id="SSF88659">
    <property type="entry name" value="Sigma3 and sigma4 domains of RNA polymerase sigma factors"/>
    <property type="match status" value="1"/>
</dbReference>
<evidence type="ECO:0000256" key="2">
    <source>
        <dbReference type="ARBA" id="ARBA00023015"/>
    </source>
</evidence>
<keyword evidence="4 6" id="KW-0238">DNA-binding</keyword>
<keyword evidence="5 6" id="KW-0804">Transcription</keyword>
<dbReference type="NCBIfam" id="TIGR02937">
    <property type="entry name" value="sigma70-ECF"/>
    <property type="match status" value="1"/>
</dbReference>